<name>A0ACC3NKP9_9PEZI</name>
<keyword evidence="2" id="KW-1185">Reference proteome</keyword>
<accession>A0ACC3NKP9</accession>
<proteinExistence type="predicted"/>
<gene>
    <name evidence="1" type="primary">RFA1_1</name>
    <name evidence="1" type="ORF">LTR37_005360</name>
</gene>
<organism evidence="1 2">
    <name type="scientific">Vermiconidia calcicola</name>
    <dbReference type="NCBI Taxonomy" id="1690605"/>
    <lineage>
        <taxon>Eukaryota</taxon>
        <taxon>Fungi</taxon>
        <taxon>Dikarya</taxon>
        <taxon>Ascomycota</taxon>
        <taxon>Pezizomycotina</taxon>
        <taxon>Dothideomycetes</taxon>
        <taxon>Dothideomycetidae</taxon>
        <taxon>Mycosphaerellales</taxon>
        <taxon>Extremaceae</taxon>
        <taxon>Vermiconidia</taxon>
    </lineage>
</organism>
<dbReference type="Proteomes" id="UP001281147">
    <property type="component" value="Unassembled WGS sequence"/>
</dbReference>
<protein>
    <submittedName>
        <fullName evidence="1">Replication factor A protein 1</fullName>
    </submittedName>
</protein>
<comment type="caution">
    <text evidence="1">The sequence shown here is derived from an EMBL/GenBank/DDBJ whole genome shotgun (WGS) entry which is preliminary data.</text>
</comment>
<dbReference type="EMBL" id="JAUTXU010000034">
    <property type="protein sequence ID" value="KAK3717934.1"/>
    <property type="molecule type" value="Genomic_DNA"/>
</dbReference>
<evidence type="ECO:0000313" key="2">
    <source>
        <dbReference type="Proteomes" id="UP001281147"/>
    </source>
</evidence>
<sequence>MVARHVGTYPTLASPNASFEKDQAPLIEQTSQTSSSSGTLTPDSQQSELFRMADAANALTQGCLLQISQKNSEVEQPILQCVQIKPMNSNRDQERYRVVMNDSINFMQGMLTQQMNFMVNEQKLKKGSIVRLTQFTSNFVKDKHILVILGLDILEEYGELEKIGQPVAIEYKGEGSEEVKPQPGNIAGDGFYGNKAQQTQPQQVKQEQQRSLVTRTNGSAAGGSHGAIYPIESLSPYAHKWTIKARCTSKSDIKTWHKATGEGKLFSANFLDESSEIRATGFNDAVDQWYDVLQEGSVYYISSPCKVQLAKKQFSNLPNDYELTFERDTVVEKAEDAEGVPQVSFNFTSLADLQSVEKDNTIDCIGVLSDVGELSEITSKTTNKPFNKRELTLVDNTGYNVRLTVWGKTAQSFDTSLESVLAFKGVKVSDFGGRSLSLLSSGSMTVDPDIEQAYQLKGWYSASGRNEQFQTHANTMSVVGATSGGDRNATKTIGQVRDENLGMTDDTDWFSIKATVIYVKSENFAYPACLSENCNKKVVETDPGQWRCEKCDKTWDRPEYRYIMSVNVSDHTGQIWLSCFDETGKQMMGMSANDVWAMKEEGDDEKVGEVFQDATCRTYIFRCKAKMDNFQDQQRVRYQVQAAQPLNFAVEANKLAKVIEQYSINSDSLFVS</sequence>
<reference evidence="1" key="1">
    <citation type="submission" date="2023-07" db="EMBL/GenBank/DDBJ databases">
        <title>Black Yeasts Isolated from many extreme environments.</title>
        <authorList>
            <person name="Coleine C."/>
            <person name="Stajich J.E."/>
            <person name="Selbmann L."/>
        </authorList>
    </citation>
    <scope>NUCLEOTIDE SEQUENCE</scope>
    <source>
        <strain evidence="1">CCFEE 5714</strain>
    </source>
</reference>
<evidence type="ECO:0000313" key="1">
    <source>
        <dbReference type="EMBL" id="KAK3717934.1"/>
    </source>
</evidence>